<dbReference type="STRING" id="4955.A0A1G4M912"/>
<evidence type="ECO:0000313" key="3">
    <source>
        <dbReference type="EMBL" id="SCW00228.1"/>
    </source>
</evidence>
<dbReference type="Gene3D" id="1.25.40.10">
    <property type="entry name" value="Tetratricopeptide repeat domain"/>
    <property type="match status" value="1"/>
</dbReference>
<dbReference type="Pfam" id="PF08579">
    <property type="entry name" value="RPM2"/>
    <property type="match status" value="1"/>
</dbReference>
<evidence type="ECO:0000256" key="1">
    <source>
        <dbReference type="ARBA" id="ARBA00022737"/>
    </source>
</evidence>
<dbReference type="InterPro" id="IPR011990">
    <property type="entry name" value="TPR-like_helical_dom_sf"/>
</dbReference>
<dbReference type="EMBL" id="LT598489">
    <property type="protein sequence ID" value="SCW00228.1"/>
    <property type="molecule type" value="Genomic_DNA"/>
</dbReference>
<dbReference type="Proteomes" id="UP000190831">
    <property type="component" value="Chromosome B"/>
</dbReference>
<proteinExistence type="predicted"/>
<evidence type="ECO:0000313" key="4">
    <source>
        <dbReference type="Proteomes" id="UP000190831"/>
    </source>
</evidence>
<dbReference type="OrthoDB" id="185373at2759"/>
<dbReference type="OMA" id="GDWDKSY"/>
<dbReference type="AlphaFoldDB" id="A0A1G4M912"/>
<gene>
    <name evidence="3" type="ORF">LAFE_0B12266G</name>
</gene>
<evidence type="ECO:0000256" key="2">
    <source>
        <dbReference type="SAM" id="MobiDB-lite"/>
    </source>
</evidence>
<dbReference type="InterPro" id="IPR013888">
    <property type="entry name" value="RNase_P_Rpm2_mt"/>
</dbReference>
<keyword evidence="4" id="KW-1185">Reference proteome</keyword>
<feature type="region of interest" description="Disordered" evidence="2">
    <location>
        <begin position="85"/>
        <end position="136"/>
    </location>
</feature>
<accession>A0A1G4M912</accession>
<feature type="compositionally biased region" description="Basic and acidic residues" evidence="2">
    <location>
        <begin position="87"/>
        <end position="107"/>
    </location>
</feature>
<organism evidence="3 4">
    <name type="scientific">Lachancea fermentati</name>
    <name type="common">Zygosaccharomyces fermentati</name>
    <dbReference type="NCBI Taxonomy" id="4955"/>
    <lineage>
        <taxon>Eukaryota</taxon>
        <taxon>Fungi</taxon>
        <taxon>Dikarya</taxon>
        <taxon>Ascomycota</taxon>
        <taxon>Saccharomycotina</taxon>
        <taxon>Saccharomycetes</taxon>
        <taxon>Saccharomycetales</taxon>
        <taxon>Saccharomycetaceae</taxon>
        <taxon>Lachancea</taxon>
    </lineage>
</organism>
<sequence length="1183" mass="135742">MAFKSFKYKFYSKGYHCSAAQKSATAFFDSSYQYLRRNQGLVNQESSIPSSHAAGVNPHPVVVANVNYSTVEHILQVEAAEDCGGNVKKEGESSGEDNSKGPPEGRRASVSGKGAVHAGQRLRSRGNNENLPLLPNQKNLVIDQKLSQSYYSTTATDAGKPSQVANLPAEETRTVVEESSGPWEPDTEEELNVDTFLQTQTTQIRKCYEAGQYDQINALYQSLKRNNIVPPLEVYSMVIESVCKRELDNDNIDNRMFQLLNCYQDLLNNKLKPTDEIYNMVIGCLLNGSIVAYESHNPNGLDFYKIGADLFQASNARRSQQFSKRLLDCFLLSMNLYPGYVQLNYVKNVIHNSSLYTKSSFYYVAMISYAARLNDNSAVKELYSDFRTQCLGNENLKSNQFEVYSAALSGLVETGDMALAIKLLDKVLADVREKNGMVSNLSLVLSSFLISVSKVDPHKSYNLWLEFRKLKWFPELSYDFYLTLLANSLKDWELSKRIYDYIFPMTRSLNSKAGSFSEFLLKPMGLESVLSSFLDYALQLKDAEVVMKVLEESIVKSFKFEVGIYPFVFQFLKSIQCPDDYLLRFIASHGSLMKQSKDKFEFLNGLIDSYQSQVILTRVTEMKFFTDYCRSFNPADSRYINHSGLIACFQSLWRSPQIIEKYLYNLELHGLIIGKIYDLDNYYNVMENEYLVEFKSDVTEKFKKLVMNYKRLSLDPTQVSGVVVQGMKAVNLSDEFSSYFTHPGDWDKSYPLSLGSLIRTSLNTGIKTYQRLYSEGYCFDYDTYKELIYQKVIDETIITKAIELCPDEDQHKYLSNCLVVKTFNQDLESKIVNHPMFESKILPYLKDSSLLRIAKNTSNTRKFAHKIQFPKRFKSIAVQAENRSTIGFIYEHLFLEKDFDSILKFNKVCPVLDVSLLLKSCVRSGNYDEYEKLYAKFKNSLGNEALNVHAEYLVNLNKIDEAICLIKSAPKDTKHKSSDLLSFALFLKSFKTDVLYVEHIENTLQLANVISIQQSFSSMISVYQTLLGDRSVMQNMKLNKAVNLEIAEQMLNNLCDALQFVDLKNEHAQKVFFNKLKNYLRFRVFLKLPELNNHEFNQILELYCLLSPPSVDRLFNNIVETIYLNSGARQLYLQNDLIFKFTPEQISNIVDRIGCFYHSEKNEENEQKAEDLKKLLNQVYPVE</sequence>
<name>A0A1G4M912_LACFM</name>
<keyword evidence="1" id="KW-0677">Repeat</keyword>
<reference evidence="4" key="1">
    <citation type="submission" date="2016-03" db="EMBL/GenBank/DDBJ databases">
        <authorList>
            <person name="Devillers H."/>
        </authorList>
    </citation>
    <scope>NUCLEOTIDE SEQUENCE [LARGE SCALE GENOMIC DNA]</scope>
</reference>
<protein>
    <submittedName>
        <fullName evidence="3">LAFE_0B12266g1_1</fullName>
    </submittedName>
</protein>
<dbReference type="PANTHER" id="PTHR47941">
    <property type="entry name" value="PENTATRICOPEPTIDE REPEAT-CONTAINING PROTEIN 3, MITOCHONDRIAL"/>
    <property type="match status" value="1"/>
</dbReference>
<feature type="region of interest" description="Disordered" evidence="2">
    <location>
        <begin position="154"/>
        <end position="187"/>
    </location>
</feature>